<gene>
    <name evidence="1" type="ORF">SAMN02745217_02277</name>
</gene>
<dbReference type="AlphaFoldDB" id="A0A1M7Y9T5"/>
<dbReference type="EMBL" id="FRFD01000006">
    <property type="protein sequence ID" value="SHO49377.1"/>
    <property type="molecule type" value="Genomic_DNA"/>
</dbReference>
<keyword evidence="2" id="KW-1185">Reference proteome</keyword>
<evidence type="ECO:0008006" key="3">
    <source>
        <dbReference type="Google" id="ProtNLM"/>
    </source>
</evidence>
<sequence length="209" mass="23856">MRLFKESKREYKGHGRLVIGITGTHRGAGVTHLGLVLTACISEGLGLSTAFLHWADNKDICFLKSRFLAEQEDVSPGEPFTVSRASFYPWMRRERVAEVLAKGYECIIMDFGSSYKEHREEFLRCDIKVVAGSLAPWKRYLLEEFIVDSERITGSMDWIYAINHSNSKERAAARDFQRTILPVPYGPDPFFLSPDAMNFTKNLLINRCP</sequence>
<protein>
    <recommendedName>
        <fullName evidence="3">CobQ/CobB/MinD/ParA nucleotide binding domain-containing protein</fullName>
    </recommendedName>
</protein>
<dbReference type="RefSeq" id="WP_073588969.1">
    <property type="nucleotide sequence ID" value="NZ_FRFD01000006.1"/>
</dbReference>
<reference evidence="1 2" key="1">
    <citation type="submission" date="2016-12" db="EMBL/GenBank/DDBJ databases">
        <authorList>
            <person name="Song W.-J."/>
            <person name="Kurnit D.M."/>
        </authorList>
    </citation>
    <scope>NUCLEOTIDE SEQUENCE [LARGE SCALE GENOMIC DNA]</scope>
    <source>
        <strain evidence="1 2">DSM 12503</strain>
    </source>
</reference>
<organism evidence="1 2">
    <name type="scientific">Anaerocolumna xylanovorans DSM 12503</name>
    <dbReference type="NCBI Taxonomy" id="1121345"/>
    <lineage>
        <taxon>Bacteria</taxon>
        <taxon>Bacillati</taxon>
        <taxon>Bacillota</taxon>
        <taxon>Clostridia</taxon>
        <taxon>Lachnospirales</taxon>
        <taxon>Lachnospiraceae</taxon>
        <taxon>Anaerocolumna</taxon>
    </lineage>
</organism>
<evidence type="ECO:0000313" key="2">
    <source>
        <dbReference type="Proteomes" id="UP000184612"/>
    </source>
</evidence>
<name>A0A1M7Y9T5_9FIRM</name>
<dbReference type="OrthoDB" id="2049243at2"/>
<dbReference type="Proteomes" id="UP000184612">
    <property type="component" value="Unassembled WGS sequence"/>
</dbReference>
<proteinExistence type="predicted"/>
<dbReference type="STRING" id="1121345.SAMN02745217_02277"/>
<accession>A0A1M7Y9T5</accession>
<evidence type="ECO:0000313" key="1">
    <source>
        <dbReference type="EMBL" id="SHO49377.1"/>
    </source>
</evidence>